<protein>
    <submittedName>
        <fullName evidence="2">Uncharacterized protein</fullName>
    </submittedName>
</protein>
<dbReference type="VEuPathDB" id="FungiDB:AMAG_06098"/>
<dbReference type="STRING" id="578462.A0A0L0SE28"/>
<dbReference type="Proteomes" id="UP000054350">
    <property type="component" value="Unassembled WGS sequence"/>
</dbReference>
<reference evidence="2 3" key="1">
    <citation type="submission" date="2009-11" db="EMBL/GenBank/DDBJ databases">
        <title>Annotation of Allomyces macrogynus ATCC 38327.</title>
        <authorList>
            <consortium name="The Broad Institute Genome Sequencing Platform"/>
            <person name="Russ C."/>
            <person name="Cuomo C."/>
            <person name="Burger G."/>
            <person name="Gray M.W."/>
            <person name="Holland P.W.H."/>
            <person name="King N."/>
            <person name="Lang F.B.F."/>
            <person name="Roger A.J."/>
            <person name="Ruiz-Trillo I."/>
            <person name="Young S.K."/>
            <person name="Zeng Q."/>
            <person name="Gargeya S."/>
            <person name="Fitzgerald M."/>
            <person name="Haas B."/>
            <person name="Abouelleil A."/>
            <person name="Alvarado L."/>
            <person name="Arachchi H.M."/>
            <person name="Berlin A."/>
            <person name="Chapman S.B."/>
            <person name="Gearin G."/>
            <person name="Goldberg J."/>
            <person name="Griggs A."/>
            <person name="Gujja S."/>
            <person name="Hansen M."/>
            <person name="Heiman D."/>
            <person name="Howarth C."/>
            <person name="Larimer J."/>
            <person name="Lui A."/>
            <person name="MacDonald P.J.P."/>
            <person name="McCowen C."/>
            <person name="Montmayeur A."/>
            <person name="Murphy C."/>
            <person name="Neiman D."/>
            <person name="Pearson M."/>
            <person name="Priest M."/>
            <person name="Roberts A."/>
            <person name="Saif S."/>
            <person name="Shea T."/>
            <person name="Sisk P."/>
            <person name="Stolte C."/>
            <person name="Sykes S."/>
            <person name="Wortman J."/>
            <person name="Nusbaum C."/>
            <person name="Birren B."/>
        </authorList>
    </citation>
    <scope>NUCLEOTIDE SEQUENCE [LARGE SCALE GENOMIC DNA]</scope>
    <source>
        <strain evidence="2 3">ATCC 38327</strain>
    </source>
</reference>
<feature type="compositionally biased region" description="Pro residues" evidence="1">
    <location>
        <begin position="81"/>
        <end position="92"/>
    </location>
</feature>
<dbReference type="EMBL" id="GG745336">
    <property type="protein sequence ID" value="KNE60736.1"/>
    <property type="molecule type" value="Genomic_DNA"/>
</dbReference>
<accession>A0A0L0SE28</accession>
<name>A0A0L0SE28_ALLM3</name>
<feature type="compositionally biased region" description="Low complexity" evidence="1">
    <location>
        <begin position="222"/>
        <end position="238"/>
    </location>
</feature>
<sequence>MVGDVTTADRPTTAPMQPAATTDRARTQSAASTSAATTSTTPPHMLPTPASSTSASTTVSPPTLAPAPRTRSPRTNAPPVFLAPPPPPPPPITRGRSGPAKLVLGSAPRTSGATPPTADAILGTVRKPSLASRRPARRPPAVLHELKDVVRDAVLRQTAVPPPVSPISPASPASPAGWLLPPTTMGGVEAWRPPVSARPEAFVRPAWAVGPGADDDDESDLVVGPPSSAPVVGGEERV</sequence>
<proteinExistence type="predicted"/>
<feature type="region of interest" description="Disordered" evidence="1">
    <location>
        <begin position="1"/>
        <end position="144"/>
    </location>
</feature>
<dbReference type="AlphaFoldDB" id="A0A0L0SE28"/>
<evidence type="ECO:0000313" key="2">
    <source>
        <dbReference type="EMBL" id="KNE60736.1"/>
    </source>
</evidence>
<feature type="compositionally biased region" description="Low complexity" evidence="1">
    <location>
        <begin position="11"/>
        <end position="68"/>
    </location>
</feature>
<evidence type="ECO:0000256" key="1">
    <source>
        <dbReference type="SAM" id="MobiDB-lite"/>
    </source>
</evidence>
<keyword evidence="3" id="KW-1185">Reference proteome</keyword>
<reference evidence="3" key="2">
    <citation type="submission" date="2009-11" db="EMBL/GenBank/DDBJ databases">
        <title>The Genome Sequence of Allomyces macrogynus strain ATCC 38327.</title>
        <authorList>
            <consortium name="The Broad Institute Genome Sequencing Platform"/>
            <person name="Russ C."/>
            <person name="Cuomo C."/>
            <person name="Shea T."/>
            <person name="Young S.K."/>
            <person name="Zeng Q."/>
            <person name="Koehrsen M."/>
            <person name="Haas B."/>
            <person name="Borodovsky M."/>
            <person name="Guigo R."/>
            <person name="Alvarado L."/>
            <person name="Berlin A."/>
            <person name="Borenstein D."/>
            <person name="Chen Z."/>
            <person name="Engels R."/>
            <person name="Freedman E."/>
            <person name="Gellesch M."/>
            <person name="Goldberg J."/>
            <person name="Griggs A."/>
            <person name="Gujja S."/>
            <person name="Heiman D."/>
            <person name="Hepburn T."/>
            <person name="Howarth C."/>
            <person name="Jen D."/>
            <person name="Larson L."/>
            <person name="Lewis B."/>
            <person name="Mehta T."/>
            <person name="Park D."/>
            <person name="Pearson M."/>
            <person name="Roberts A."/>
            <person name="Saif S."/>
            <person name="Shenoy N."/>
            <person name="Sisk P."/>
            <person name="Stolte C."/>
            <person name="Sykes S."/>
            <person name="Walk T."/>
            <person name="White J."/>
            <person name="Yandava C."/>
            <person name="Burger G."/>
            <person name="Gray M.W."/>
            <person name="Holland P.W.H."/>
            <person name="King N."/>
            <person name="Lang F.B.F."/>
            <person name="Roger A.J."/>
            <person name="Ruiz-Trillo I."/>
            <person name="Lander E."/>
            <person name="Nusbaum C."/>
        </authorList>
    </citation>
    <scope>NUCLEOTIDE SEQUENCE [LARGE SCALE GENOMIC DNA]</scope>
    <source>
        <strain evidence="3">ATCC 38327</strain>
    </source>
</reference>
<evidence type="ECO:0000313" key="3">
    <source>
        <dbReference type="Proteomes" id="UP000054350"/>
    </source>
</evidence>
<organism evidence="2 3">
    <name type="scientific">Allomyces macrogynus (strain ATCC 38327)</name>
    <name type="common">Allomyces javanicus var. macrogynus</name>
    <dbReference type="NCBI Taxonomy" id="578462"/>
    <lineage>
        <taxon>Eukaryota</taxon>
        <taxon>Fungi</taxon>
        <taxon>Fungi incertae sedis</taxon>
        <taxon>Blastocladiomycota</taxon>
        <taxon>Blastocladiomycetes</taxon>
        <taxon>Blastocladiales</taxon>
        <taxon>Blastocladiaceae</taxon>
        <taxon>Allomyces</taxon>
    </lineage>
</organism>
<gene>
    <name evidence="2" type="ORF">AMAG_06098</name>
</gene>
<feature type="region of interest" description="Disordered" evidence="1">
    <location>
        <begin position="207"/>
        <end position="238"/>
    </location>
</feature>